<keyword evidence="3 6" id="KW-0812">Transmembrane</keyword>
<protein>
    <recommendedName>
        <fullName evidence="9">Magnesium transporter NIPA2</fullName>
    </recommendedName>
</protein>
<gene>
    <name evidence="7" type="ORF">CALMAC_LOCUS16785</name>
</gene>
<dbReference type="InterPro" id="IPR008521">
    <property type="entry name" value="Mg_trans_NIPA"/>
</dbReference>
<evidence type="ECO:0000256" key="1">
    <source>
        <dbReference type="ARBA" id="ARBA00004141"/>
    </source>
</evidence>
<feature type="transmembrane region" description="Helical" evidence="6">
    <location>
        <begin position="194"/>
        <end position="219"/>
    </location>
</feature>
<name>A0A653DFW0_CALMS</name>
<feature type="transmembrane region" description="Helical" evidence="6">
    <location>
        <begin position="167"/>
        <end position="187"/>
    </location>
</feature>
<comment type="similarity">
    <text evidence="2">Belongs to the NIPA family.</text>
</comment>
<dbReference type="PANTHER" id="PTHR12570">
    <property type="match status" value="1"/>
</dbReference>
<comment type="subcellular location">
    <subcellularLocation>
        <location evidence="1">Membrane</location>
        <topology evidence="1">Multi-pass membrane protein</topology>
    </subcellularLocation>
</comment>
<dbReference type="InterPro" id="IPR037185">
    <property type="entry name" value="EmrE-like"/>
</dbReference>
<sequence length="337" mass="37172">MTYLQYSNTMEDEPGISERISKNTDFYIGLLLAVCSSLFIGTSFIIKKISLTRLSRIGALRAGAGGFGYLKDWFWWLGISAMGFGELLNFAAYGFAPASVVTPLGALSVLVSAVLASRFLNEKLTILGKLGCLLCILGSTIIVIHAPKEEPMENFNLFLSRLQEPAFARYMICIVVLCCAILCYLGPRYGSRYVFVYITLCSAIGGITVMACKAIGLALKSYSVSSLLSYPTFWLLSTILLTMCACVCVQISYLNRTLDLFNASVVTPTYYVFFTSFVIAESVMLFREWERMTPGDMTGALCGFVVTVVAVFVLSTFKEGQQQQRHFAANTYFPVKS</sequence>
<feature type="transmembrane region" description="Helical" evidence="6">
    <location>
        <begin position="231"/>
        <end position="253"/>
    </location>
</feature>
<dbReference type="EMBL" id="CAACVG010011596">
    <property type="protein sequence ID" value="VEN58411.1"/>
    <property type="molecule type" value="Genomic_DNA"/>
</dbReference>
<evidence type="ECO:0000256" key="6">
    <source>
        <dbReference type="SAM" id="Phobius"/>
    </source>
</evidence>
<proteinExistence type="inferred from homology"/>
<evidence type="ECO:0000256" key="2">
    <source>
        <dbReference type="ARBA" id="ARBA00007230"/>
    </source>
</evidence>
<dbReference type="GO" id="GO:0015095">
    <property type="term" value="F:magnesium ion transmembrane transporter activity"/>
    <property type="evidence" value="ECO:0007669"/>
    <property type="project" value="InterPro"/>
</dbReference>
<feature type="transmembrane region" description="Helical" evidence="6">
    <location>
        <begin position="26"/>
        <end position="46"/>
    </location>
</feature>
<accession>A0A653DFW0</accession>
<reference evidence="7 8" key="1">
    <citation type="submission" date="2019-01" db="EMBL/GenBank/DDBJ databases">
        <authorList>
            <person name="Sayadi A."/>
        </authorList>
    </citation>
    <scope>NUCLEOTIDE SEQUENCE [LARGE SCALE GENOMIC DNA]</scope>
</reference>
<dbReference type="PANTHER" id="PTHR12570:SF92">
    <property type="entry name" value="SPICHTHYIN, ISOFORM B"/>
    <property type="match status" value="1"/>
</dbReference>
<dbReference type="SUPFAM" id="SSF103481">
    <property type="entry name" value="Multidrug resistance efflux transporter EmrE"/>
    <property type="match status" value="1"/>
</dbReference>
<dbReference type="Proteomes" id="UP000410492">
    <property type="component" value="Unassembled WGS sequence"/>
</dbReference>
<feature type="transmembrane region" description="Helical" evidence="6">
    <location>
        <begin position="58"/>
        <end position="78"/>
    </location>
</feature>
<evidence type="ECO:0000256" key="5">
    <source>
        <dbReference type="ARBA" id="ARBA00023136"/>
    </source>
</evidence>
<organism evidence="7 8">
    <name type="scientific">Callosobruchus maculatus</name>
    <name type="common">Southern cowpea weevil</name>
    <name type="synonym">Pulse bruchid</name>
    <dbReference type="NCBI Taxonomy" id="64391"/>
    <lineage>
        <taxon>Eukaryota</taxon>
        <taxon>Metazoa</taxon>
        <taxon>Ecdysozoa</taxon>
        <taxon>Arthropoda</taxon>
        <taxon>Hexapoda</taxon>
        <taxon>Insecta</taxon>
        <taxon>Pterygota</taxon>
        <taxon>Neoptera</taxon>
        <taxon>Endopterygota</taxon>
        <taxon>Coleoptera</taxon>
        <taxon>Polyphaga</taxon>
        <taxon>Cucujiformia</taxon>
        <taxon>Chrysomeloidea</taxon>
        <taxon>Chrysomelidae</taxon>
        <taxon>Bruchinae</taxon>
        <taxon>Bruchini</taxon>
        <taxon>Callosobruchus</taxon>
    </lineage>
</organism>
<evidence type="ECO:0008006" key="9">
    <source>
        <dbReference type="Google" id="ProtNLM"/>
    </source>
</evidence>
<dbReference type="Pfam" id="PF05653">
    <property type="entry name" value="Mg_trans_NIPA"/>
    <property type="match status" value="1"/>
</dbReference>
<evidence type="ECO:0000313" key="8">
    <source>
        <dbReference type="Proteomes" id="UP000410492"/>
    </source>
</evidence>
<keyword evidence="4 6" id="KW-1133">Transmembrane helix</keyword>
<dbReference type="GO" id="GO:0016020">
    <property type="term" value="C:membrane"/>
    <property type="evidence" value="ECO:0007669"/>
    <property type="project" value="UniProtKB-SubCell"/>
</dbReference>
<feature type="transmembrane region" description="Helical" evidence="6">
    <location>
        <begin position="265"/>
        <end position="286"/>
    </location>
</feature>
<feature type="transmembrane region" description="Helical" evidence="6">
    <location>
        <begin position="298"/>
        <end position="317"/>
    </location>
</feature>
<keyword evidence="8" id="KW-1185">Reference proteome</keyword>
<evidence type="ECO:0000256" key="3">
    <source>
        <dbReference type="ARBA" id="ARBA00022692"/>
    </source>
</evidence>
<dbReference type="AlphaFoldDB" id="A0A653DFW0"/>
<evidence type="ECO:0000256" key="4">
    <source>
        <dbReference type="ARBA" id="ARBA00022989"/>
    </source>
</evidence>
<keyword evidence="5 6" id="KW-0472">Membrane</keyword>
<evidence type="ECO:0000313" key="7">
    <source>
        <dbReference type="EMBL" id="VEN58411.1"/>
    </source>
</evidence>
<dbReference type="OrthoDB" id="6428174at2759"/>
<feature type="transmembrane region" description="Helical" evidence="6">
    <location>
        <begin position="90"/>
        <end position="115"/>
    </location>
</feature>
<feature type="transmembrane region" description="Helical" evidence="6">
    <location>
        <begin position="127"/>
        <end position="147"/>
    </location>
</feature>